<dbReference type="AlphaFoldDB" id="A0A9W4KBV6"/>
<feature type="region of interest" description="Disordered" evidence="1">
    <location>
        <begin position="256"/>
        <end position="277"/>
    </location>
</feature>
<proteinExistence type="predicted"/>
<dbReference type="EMBL" id="CAJVRC010000866">
    <property type="protein sequence ID" value="CAG8900360.1"/>
    <property type="molecule type" value="Genomic_DNA"/>
</dbReference>
<accession>A0A9W4KBV6</accession>
<evidence type="ECO:0000313" key="2">
    <source>
        <dbReference type="EMBL" id="CAG8900360.1"/>
    </source>
</evidence>
<comment type="caution">
    <text evidence="2">The sequence shown here is derived from an EMBL/GenBank/DDBJ whole genome shotgun (WGS) entry which is preliminary data.</text>
</comment>
<sequence length="559" mass="61807">MGPEERDPLQSPVLQHLSPLIIQSSGLRLPVALGMSERKKARKRAKIKRWLRSWVFTPLGNVRIKLINKVERKRRSIPDWDLKRIVSGALTDRYPCRFFRDRNDLQASSPRKRFPLETDYPHDPRGSWRGDDHCVLKIMNPDMSNSSSEDEKSDELGPISVFEVDRNVYELSALGAMTPDLPAELSGEEKESGKSGSVLAESDTGMAVEELAPQLPDLYYTHQPDPPLCCLITSALRDCSPPVLFDNGICSCADSSQSIEPVSQPTPSSDMSRSSINKAQPRMTTTEFLIRQIQRKRDAIVNNRYRYISPFAPLQPRPLIIRKKCNATPANTQNDALSPIPVGTSHDVTAPVQHPPYSLRRKILHGPLPPLPSSTPTSHQATTSSTPRSSHSPTTGGLPQYPDRPTSMCGGCLVGRHRALHSHPYHRCDNSLQFGNPPLPYPLSPRELTRLPPDVDGFPTSLVAGPQCRHCSTRRSGIVSPPVLIGPRVLNRNRVSLSFSDTALDSPWAGHVGSMGFYATSTEDLPLSIESDRVDESAGSSGFEICLIAGSTAQTRRYR</sequence>
<name>A0A9W4KBV6_9EURO</name>
<dbReference type="OrthoDB" id="4355649at2759"/>
<keyword evidence="3" id="KW-1185">Reference proteome</keyword>
<feature type="region of interest" description="Disordered" evidence="1">
    <location>
        <begin position="330"/>
        <end position="404"/>
    </location>
</feature>
<feature type="compositionally biased region" description="Low complexity" evidence="1">
    <location>
        <begin position="374"/>
        <end position="395"/>
    </location>
</feature>
<reference evidence="2" key="1">
    <citation type="submission" date="2021-07" db="EMBL/GenBank/DDBJ databases">
        <authorList>
            <person name="Branca A.L. A."/>
        </authorList>
    </citation>
    <scope>NUCLEOTIDE SEQUENCE</scope>
</reference>
<gene>
    <name evidence="2" type="ORF">PEGY_LOCUS6200</name>
</gene>
<evidence type="ECO:0000256" key="1">
    <source>
        <dbReference type="SAM" id="MobiDB-lite"/>
    </source>
</evidence>
<evidence type="ECO:0000313" key="3">
    <source>
        <dbReference type="Proteomes" id="UP001154252"/>
    </source>
</evidence>
<organism evidence="2 3">
    <name type="scientific">Penicillium egyptiacum</name>
    <dbReference type="NCBI Taxonomy" id="1303716"/>
    <lineage>
        <taxon>Eukaryota</taxon>
        <taxon>Fungi</taxon>
        <taxon>Dikarya</taxon>
        <taxon>Ascomycota</taxon>
        <taxon>Pezizomycotina</taxon>
        <taxon>Eurotiomycetes</taxon>
        <taxon>Eurotiomycetidae</taxon>
        <taxon>Eurotiales</taxon>
        <taxon>Aspergillaceae</taxon>
        <taxon>Penicillium</taxon>
    </lineage>
</organism>
<dbReference type="Proteomes" id="UP001154252">
    <property type="component" value="Unassembled WGS sequence"/>
</dbReference>
<protein>
    <submittedName>
        <fullName evidence="2">Uncharacterized protein</fullName>
    </submittedName>
</protein>